<feature type="transmembrane region" description="Helical" evidence="5">
    <location>
        <begin position="12"/>
        <end position="35"/>
    </location>
</feature>
<reference evidence="6 7" key="1">
    <citation type="submission" date="2016-10" db="EMBL/GenBank/DDBJ databases">
        <authorList>
            <person name="de Groot N.N."/>
        </authorList>
    </citation>
    <scope>NUCLEOTIDE SEQUENCE [LARGE SCALE GENOMIC DNA]</scope>
    <source>
        <strain evidence="6 7">DSM 23581</strain>
    </source>
</reference>
<proteinExistence type="predicted"/>
<evidence type="ECO:0000256" key="5">
    <source>
        <dbReference type="SAM" id="Phobius"/>
    </source>
</evidence>
<comment type="subcellular location">
    <subcellularLocation>
        <location evidence="1">Membrane</location>
    </subcellularLocation>
</comment>
<dbReference type="PANTHER" id="PTHR14948">
    <property type="entry name" value="NG5"/>
    <property type="match status" value="1"/>
</dbReference>
<organism evidence="6 7">
    <name type="scientific">Psychroflexus halocasei</name>
    <dbReference type="NCBI Taxonomy" id="908615"/>
    <lineage>
        <taxon>Bacteria</taxon>
        <taxon>Pseudomonadati</taxon>
        <taxon>Bacteroidota</taxon>
        <taxon>Flavobacteriia</taxon>
        <taxon>Flavobacteriales</taxon>
        <taxon>Flavobacteriaceae</taxon>
        <taxon>Psychroflexus</taxon>
    </lineage>
</organism>
<keyword evidence="2 5" id="KW-0812">Transmembrane</keyword>
<dbReference type="Pfam" id="PF04505">
    <property type="entry name" value="CD225"/>
    <property type="match status" value="1"/>
</dbReference>
<dbReference type="AlphaFoldDB" id="A0A1H3YP64"/>
<evidence type="ECO:0000313" key="6">
    <source>
        <dbReference type="EMBL" id="SEA12802.1"/>
    </source>
</evidence>
<keyword evidence="4 5" id="KW-0472">Membrane</keyword>
<dbReference type="Proteomes" id="UP000198820">
    <property type="component" value="Unassembled WGS sequence"/>
</dbReference>
<protein>
    <submittedName>
        <fullName evidence="6">Interferon-induced transmembrane protein</fullName>
    </submittedName>
</protein>
<evidence type="ECO:0000256" key="4">
    <source>
        <dbReference type="ARBA" id="ARBA00023136"/>
    </source>
</evidence>
<evidence type="ECO:0000256" key="1">
    <source>
        <dbReference type="ARBA" id="ARBA00004370"/>
    </source>
</evidence>
<keyword evidence="7" id="KW-1185">Reference proteome</keyword>
<dbReference type="STRING" id="908615.SAMN05421540_103197"/>
<dbReference type="RefSeq" id="WP_093240792.1">
    <property type="nucleotide sequence ID" value="NZ_FNQF01000003.1"/>
</dbReference>
<dbReference type="InterPro" id="IPR007593">
    <property type="entry name" value="CD225/Dispanin_fam"/>
</dbReference>
<gene>
    <name evidence="6" type="ORF">SAMN05421540_103197</name>
</gene>
<sequence length="92" mass="9955">MLEKPTTPPNNHLAMAIISTLLCCQPLGIVSIVYASQVNSKFIAGDYIGAEQASKNAKTWWIVSLAVAAIGYLFIFAIYGIGFFLAFVPDDI</sequence>
<dbReference type="EMBL" id="FNQF01000003">
    <property type="protein sequence ID" value="SEA12802.1"/>
    <property type="molecule type" value="Genomic_DNA"/>
</dbReference>
<evidence type="ECO:0000313" key="7">
    <source>
        <dbReference type="Proteomes" id="UP000198820"/>
    </source>
</evidence>
<evidence type="ECO:0000256" key="3">
    <source>
        <dbReference type="ARBA" id="ARBA00022989"/>
    </source>
</evidence>
<feature type="transmembrane region" description="Helical" evidence="5">
    <location>
        <begin position="60"/>
        <end position="88"/>
    </location>
</feature>
<accession>A0A1H3YP64</accession>
<dbReference type="InterPro" id="IPR051423">
    <property type="entry name" value="CD225/Dispanin"/>
</dbReference>
<dbReference type="GO" id="GO:0016020">
    <property type="term" value="C:membrane"/>
    <property type="evidence" value="ECO:0007669"/>
    <property type="project" value="UniProtKB-SubCell"/>
</dbReference>
<keyword evidence="3 5" id="KW-1133">Transmembrane helix</keyword>
<evidence type="ECO:0000256" key="2">
    <source>
        <dbReference type="ARBA" id="ARBA00022692"/>
    </source>
</evidence>
<name>A0A1H3YP64_9FLAO</name>
<dbReference type="PANTHER" id="PTHR14948:SF25">
    <property type="entry name" value="DUF4190 DOMAIN-CONTAINING PROTEIN"/>
    <property type="match status" value="1"/>
</dbReference>